<organism evidence="2 3">
    <name type="scientific">Psophocarpus tetragonolobus</name>
    <name type="common">Winged bean</name>
    <name type="synonym">Dolichos tetragonolobus</name>
    <dbReference type="NCBI Taxonomy" id="3891"/>
    <lineage>
        <taxon>Eukaryota</taxon>
        <taxon>Viridiplantae</taxon>
        <taxon>Streptophyta</taxon>
        <taxon>Embryophyta</taxon>
        <taxon>Tracheophyta</taxon>
        <taxon>Spermatophyta</taxon>
        <taxon>Magnoliopsida</taxon>
        <taxon>eudicotyledons</taxon>
        <taxon>Gunneridae</taxon>
        <taxon>Pentapetalae</taxon>
        <taxon>rosids</taxon>
        <taxon>fabids</taxon>
        <taxon>Fabales</taxon>
        <taxon>Fabaceae</taxon>
        <taxon>Papilionoideae</taxon>
        <taxon>50 kb inversion clade</taxon>
        <taxon>NPAAA clade</taxon>
        <taxon>indigoferoid/millettioid clade</taxon>
        <taxon>Phaseoleae</taxon>
        <taxon>Psophocarpus</taxon>
    </lineage>
</organism>
<evidence type="ECO:0000256" key="1">
    <source>
        <dbReference type="SAM" id="MobiDB-lite"/>
    </source>
</evidence>
<feature type="compositionally biased region" description="Basic residues" evidence="1">
    <location>
        <begin position="54"/>
        <end position="76"/>
    </location>
</feature>
<dbReference type="PANTHER" id="PTHR34952:SF4">
    <property type="entry name" value="BRI1-KD INTERACTING PROTEIN"/>
    <property type="match status" value="1"/>
</dbReference>
<dbReference type="EMBL" id="JAYMYS010000005">
    <property type="protein sequence ID" value="KAK7393302.1"/>
    <property type="molecule type" value="Genomic_DNA"/>
</dbReference>
<sequence length="139" mass="15524">MISATATAAIKARPKLVSAVKGSREKEGGSQMKLTVKWAPDVYDPAPTLLSHTVKSKKQHKSRMKKGEKKSGKKGPKVNYSKRGNCKDKQYGYRWLHSRDEVFEASTELDDLNFANHASYLKSSVTHVHWPIGEALQQA</sequence>
<dbReference type="Proteomes" id="UP001386955">
    <property type="component" value="Unassembled WGS sequence"/>
</dbReference>
<feature type="region of interest" description="Disordered" evidence="1">
    <location>
        <begin position="47"/>
        <end position="85"/>
    </location>
</feature>
<evidence type="ECO:0000313" key="3">
    <source>
        <dbReference type="Proteomes" id="UP001386955"/>
    </source>
</evidence>
<gene>
    <name evidence="2" type="ORF">VNO78_21854</name>
</gene>
<evidence type="ECO:0000313" key="2">
    <source>
        <dbReference type="EMBL" id="KAK7393302.1"/>
    </source>
</evidence>
<dbReference type="PANTHER" id="PTHR34952">
    <property type="entry name" value="OS05G0113500 PROTEIN"/>
    <property type="match status" value="1"/>
</dbReference>
<dbReference type="AlphaFoldDB" id="A0AAN9SC99"/>
<comment type="caution">
    <text evidence="2">The sequence shown here is derived from an EMBL/GenBank/DDBJ whole genome shotgun (WGS) entry which is preliminary data.</text>
</comment>
<proteinExistence type="predicted"/>
<reference evidence="2 3" key="1">
    <citation type="submission" date="2024-01" db="EMBL/GenBank/DDBJ databases">
        <title>The genomes of 5 underutilized Papilionoideae crops provide insights into root nodulation and disease resistanc.</title>
        <authorList>
            <person name="Jiang F."/>
        </authorList>
    </citation>
    <scope>NUCLEOTIDE SEQUENCE [LARGE SCALE GENOMIC DNA]</scope>
    <source>
        <strain evidence="2">DUOXIRENSHENG_FW03</strain>
        <tissue evidence="2">Leaves</tissue>
    </source>
</reference>
<keyword evidence="3" id="KW-1185">Reference proteome</keyword>
<protein>
    <submittedName>
        <fullName evidence="2">Uncharacterized protein</fullName>
    </submittedName>
</protein>
<accession>A0AAN9SC99</accession>
<name>A0AAN9SC99_PSOTE</name>